<evidence type="ECO:0000256" key="3">
    <source>
        <dbReference type="ARBA" id="ARBA00023004"/>
    </source>
</evidence>
<evidence type="ECO:0000313" key="6">
    <source>
        <dbReference type="EMBL" id="OZC05430.1"/>
    </source>
</evidence>
<feature type="chain" id="PRO_5012714744" description="Prolyl 4-hydroxylase N-terminal domain-containing protein" evidence="4">
    <location>
        <begin position="24"/>
        <end position="405"/>
    </location>
</feature>
<feature type="domain" description="Prolyl 4-hydroxylase N-terminal" evidence="5">
    <location>
        <begin position="31"/>
        <end position="132"/>
    </location>
</feature>
<keyword evidence="1" id="KW-0479">Metal-binding</keyword>
<dbReference type="Gene3D" id="2.60.120.620">
    <property type="entry name" value="q2cbj1_9rhob like domain"/>
    <property type="match status" value="1"/>
</dbReference>
<feature type="signal peptide" evidence="4">
    <location>
        <begin position="1"/>
        <end position="23"/>
    </location>
</feature>
<protein>
    <recommendedName>
        <fullName evidence="5">Prolyl 4-hydroxylase N-terminal domain-containing protein</fullName>
    </recommendedName>
</protein>
<sequence length="405" mass="47168">MHYKKMILWRVFNIFLLITIVSAEVYSSLFSLKAIIGAERDIPVIINGYVKKESERLDYLKKFAQVVKEHNDKAIRDGEGVIRHPINAFLLFKEMIINWNKAVKIMQFNSVDNVIHNVTSYRAIKRITYPTENPRRKSDGKRIINEDEMKQPIGDFIQDEKQQMFYSVRTTDPDHPRAKKNVRRYEDLLENNEIQRIDMRRDIPPIINVRHENGLDKGVMLVYEALCRQEMPINTKAQSLLYCYYKMDHPYLRLAPFKIEIIRQNPLAVLFHDIMSDEEARIIQLLAKPKACLRLLALYYTGKKINLILFLTIKFSLANDFILSARLRPTEHEIVERIDRRLELATNLEVETAEDLGEGEECFGKLGTGNRIATILIYMTEPEIGGRTVFVTSSKISVPCVKVSY</sequence>
<evidence type="ECO:0000256" key="2">
    <source>
        <dbReference type="ARBA" id="ARBA00022896"/>
    </source>
</evidence>
<dbReference type="EMBL" id="KZ271132">
    <property type="protein sequence ID" value="OZC05430.1"/>
    <property type="molecule type" value="Genomic_DNA"/>
</dbReference>
<dbReference type="Proteomes" id="UP000242913">
    <property type="component" value="Unassembled WGS sequence"/>
</dbReference>
<accession>A0A238BL93</accession>
<dbReference type="PANTHER" id="PTHR10869">
    <property type="entry name" value="PROLYL 4-HYDROXYLASE ALPHA SUBUNIT"/>
    <property type="match status" value="1"/>
</dbReference>
<evidence type="ECO:0000259" key="5">
    <source>
        <dbReference type="Pfam" id="PF08336"/>
    </source>
</evidence>
<keyword evidence="4" id="KW-0732">Signal</keyword>
<gene>
    <name evidence="6" type="ORF">X798_07598</name>
</gene>
<organism evidence="6 7">
    <name type="scientific">Onchocerca flexuosa</name>
    <dbReference type="NCBI Taxonomy" id="387005"/>
    <lineage>
        <taxon>Eukaryota</taxon>
        <taxon>Metazoa</taxon>
        <taxon>Ecdysozoa</taxon>
        <taxon>Nematoda</taxon>
        <taxon>Chromadorea</taxon>
        <taxon>Rhabditida</taxon>
        <taxon>Spirurina</taxon>
        <taxon>Spiruromorpha</taxon>
        <taxon>Filarioidea</taxon>
        <taxon>Onchocercidae</taxon>
        <taxon>Onchocerca</taxon>
    </lineage>
</organism>
<dbReference type="GO" id="GO:0005783">
    <property type="term" value="C:endoplasmic reticulum"/>
    <property type="evidence" value="ECO:0007669"/>
    <property type="project" value="InterPro"/>
</dbReference>
<keyword evidence="3" id="KW-0408">Iron</keyword>
<evidence type="ECO:0000256" key="4">
    <source>
        <dbReference type="SAM" id="SignalP"/>
    </source>
</evidence>
<dbReference type="GO" id="GO:0031418">
    <property type="term" value="F:L-ascorbic acid binding"/>
    <property type="evidence" value="ECO:0007669"/>
    <property type="project" value="UniProtKB-KW"/>
</dbReference>
<dbReference type="AlphaFoldDB" id="A0A238BL93"/>
<dbReference type="OrthoDB" id="5850448at2759"/>
<evidence type="ECO:0000313" key="7">
    <source>
        <dbReference type="Proteomes" id="UP000242913"/>
    </source>
</evidence>
<keyword evidence="2" id="KW-0847">Vitamin C</keyword>
<dbReference type="GO" id="GO:0046872">
    <property type="term" value="F:metal ion binding"/>
    <property type="evidence" value="ECO:0007669"/>
    <property type="project" value="UniProtKB-KW"/>
</dbReference>
<evidence type="ECO:0000256" key="1">
    <source>
        <dbReference type="ARBA" id="ARBA00022723"/>
    </source>
</evidence>
<proteinExistence type="predicted"/>
<dbReference type="Gene3D" id="6.10.140.1460">
    <property type="match status" value="1"/>
</dbReference>
<dbReference type="PANTHER" id="PTHR10869:SF244">
    <property type="entry name" value="PROLYL 4-HYDROXYLASE SUBUNIT ALPHA-2"/>
    <property type="match status" value="1"/>
</dbReference>
<dbReference type="InterPro" id="IPR045054">
    <property type="entry name" value="P4HA-like"/>
</dbReference>
<name>A0A238BL93_9BILA</name>
<dbReference type="Pfam" id="PF08336">
    <property type="entry name" value="P4Ha_N"/>
    <property type="match status" value="1"/>
</dbReference>
<reference evidence="6 7" key="1">
    <citation type="submission" date="2015-12" db="EMBL/GenBank/DDBJ databases">
        <title>Draft genome of the nematode, Onchocerca flexuosa.</title>
        <authorList>
            <person name="Mitreva M."/>
        </authorList>
    </citation>
    <scope>NUCLEOTIDE SEQUENCE [LARGE SCALE GENOMIC DNA]</scope>
    <source>
        <strain evidence="6">Red Deer</strain>
    </source>
</reference>
<dbReference type="GO" id="GO:0004656">
    <property type="term" value="F:procollagen-proline 4-dioxygenase activity"/>
    <property type="evidence" value="ECO:0007669"/>
    <property type="project" value="InterPro"/>
</dbReference>
<dbReference type="InterPro" id="IPR013547">
    <property type="entry name" value="P4H_N"/>
</dbReference>
<keyword evidence="7" id="KW-1185">Reference proteome</keyword>